<sequence length="119" mass="14552">MVRGILFEYVPYDFPSHVSRLTREETRSGKVCLLTFLTIRELRRMDDYKKNVIEMVREHIFLWNPVHRDYKNKEQRKQAWEDIDMKIREEDHKRGRGTIVWGAYPDETFETESEKDTDR</sequence>
<comment type="caution">
    <text evidence="2">The sequence shown here is derived from an EMBL/GenBank/DDBJ whole genome shotgun (WGS) entry which is preliminary data.</text>
</comment>
<evidence type="ECO:0000313" key="2">
    <source>
        <dbReference type="EMBL" id="KAK3795179.1"/>
    </source>
</evidence>
<organism evidence="2 3">
    <name type="scientific">Elysia crispata</name>
    <name type="common">lettuce slug</name>
    <dbReference type="NCBI Taxonomy" id="231223"/>
    <lineage>
        <taxon>Eukaryota</taxon>
        <taxon>Metazoa</taxon>
        <taxon>Spiralia</taxon>
        <taxon>Lophotrochozoa</taxon>
        <taxon>Mollusca</taxon>
        <taxon>Gastropoda</taxon>
        <taxon>Heterobranchia</taxon>
        <taxon>Euthyneura</taxon>
        <taxon>Panpulmonata</taxon>
        <taxon>Sacoglossa</taxon>
        <taxon>Placobranchoidea</taxon>
        <taxon>Plakobranchidae</taxon>
        <taxon>Elysia</taxon>
    </lineage>
</organism>
<reference evidence="2" key="1">
    <citation type="journal article" date="2023" name="G3 (Bethesda)">
        <title>A reference genome for the long-term kleptoplast-retaining sea slug Elysia crispata morphotype clarki.</title>
        <authorList>
            <person name="Eastman K.E."/>
            <person name="Pendleton A.L."/>
            <person name="Shaikh M.A."/>
            <person name="Suttiyut T."/>
            <person name="Ogas R."/>
            <person name="Tomko P."/>
            <person name="Gavelis G."/>
            <person name="Widhalm J.R."/>
            <person name="Wisecaver J.H."/>
        </authorList>
    </citation>
    <scope>NUCLEOTIDE SEQUENCE</scope>
    <source>
        <strain evidence="2">ECLA1</strain>
    </source>
</reference>
<protein>
    <recommendedName>
        <fullName evidence="1">MADF domain-containing protein</fullName>
    </recommendedName>
</protein>
<feature type="domain" description="MADF" evidence="1">
    <location>
        <begin position="51"/>
        <end position="119"/>
    </location>
</feature>
<accession>A0AAE1E5I9</accession>
<dbReference type="InterPro" id="IPR006578">
    <property type="entry name" value="MADF-dom"/>
</dbReference>
<dbReference type="Proteomes" id="UP001283361">
    <property type="component" value="Unassembled WGS sequence"/>
</dbReference>
<gene>
    <name evidence="2" type="ORF">RRG08_056242</name>
</gene>
<dbReference type="PROSITE" id="PS51029">
    <property type="entry name" value="MADF"/>
    <property type="match status" value="1"/>
</dbReference>
<dbReference type="EMBL" id="JAWDGP010001077">
    <property type="protein sequence ID" value="KAK3795179.1"/>
    <property type="molecule type" value="Genomic_DNA"/>
</dbReference>
<dbReference type="AlphaFoldDB" id="A0AAE1E5I9"/>
<proteinExistence type="predicted"/>
<keyword evidence="3" id="KW-1185">Reference proteome</keyword>
<evidence type="ECO:0000313" key="3">
    <source>
        <dbReference type="Proteomes" id="UP001283361"/>
    </source>
</evidence>
<name>A0AAE1E5I9_9GAST</name>
<evidence type="ECO:0000259" key="1">
    <source>
        <dbReference type="PROSITE" id="PS51029"/>
    </source>
</evidence>
<dbReference type="Pfam" id="PF10545">
    <property type="entry name" value="MADF_DNA_bdg"/>
    <property type="match status" value="1"/>
</dbReference>